<dbReference type="InterPro" id="IPR036950">
    <property type="entry name" value="PBP_transglycosylase"/>
</dbReference>
<dbReference type="InterPro" id="IPR023346">
    <property type="entry name" value="Lysozyme-like_dom_sf"/>
</dbReference>
<dbReference type="PANTHER" id="PTHR32282:SF11">
    <property type="entry name" value="PENICILLIN-BINDING PROTEIN 1B"/>
    <property type="match status" value="1"/>
</dbReference>
<feature type="region of interest" description="Disordered" evidence="18">
    <location>
        <begin position="753"/>
        <end position="774"/>
    </location>
</feature>
<gene>
    <name evidence="22" type="ORF">ACFSJU_02180</name>
</gene>
<keyword evidence="10" id="KW-0378">Hydrolase</keyword>
<feature type="domain" description="Penicillin-binding protein transpeptidase" evidence="20">
    <location>
        <begin position="460"/>
        <end position="665"/>
    </location>
</feature>
<name>A0ABW4ZGL6_9SPHI</name>
<evidence type="ECO:0000256" key="16">
    <source>
        <dbReference type="ARBA" id="ARBA00034000"/>
    </source>
</evidence>
<dbReference type="SUPFAM" id="SSF56601">
    <property type="entry name" value="beta-lactamase/transpeptidase-like"/>
    <property type="match status" value="1"/>
</dbReference>
<evidence type="ECO:0000256" key="2">
    <source>
        <dbReference type="ARBA" id="ARBA00004752"/>
    </source>
</evidence>
<evidence type="ECO:0000256" key="9">
    <source>
        <dbReference type="ARBA" id="ARBA00022679"/>
    </source>
</evidence>
<dbReference type="InterPro" id="IPR050396">
    <property type="entry name" value="Glycosyltr_51/Transpeptidase"/>
</dbReference>
<dbReference type="PANTHER" id="PTHR32282">
    <property type="entry name" value="BINDING PROTEIN TRANSPEPTIDASE, PUTATIVE-RELATED"/>
    <property type="match status" value="1"/>
</dbReference>
<evidence type="ECO:0000256" key="8">
    <source>
        <dbReference type="ARBA" id="ARBA00022676"/>
    </source>
</evidence>
<evidence type="ECO:0000256" key="14">
    <source>
        <dbReference type="ARBA" id="ARBA00023268"/>
    </source>
</evidence>
<comment type="subcellular location">
    <subcellularLocation>
        <location evidence="1">Cell membrane</location>
    </subcellularLocation>
</comment>
<evidence type="ECO:0000256" key="17">
    <source>
        <dbReference type="ARBA" id="ARBA00049902"/>
    </source>
</evidence>
<evidence type="ECO:0000256" key="7">
    <source>
        <dbReference type="ARBA" id="ARBA00022670"/>
    </source>
</evidence>
<evidence type="ECO:0000256" key="6">
    <source>
        <dbReference type="ARBA" id="ARBA00022645"/>
    </source>
</evidence>
<keyword evidence="6" id="KW-0121">Carboxypeptidase</keyword>
<feature type="transmembrane region" description="Helical" evidence="19">
    <location>
        <begin position="20"/>
        <end position="46"/>
    </location>
</feature>
<dbReference type="Proteomes" id="UP001597387">
    <property type="component" value="Unassembled WGS sequence"/>
</dbReference>
<evidence type="ECO:0000313" key="23">
    <source>
        <dbReference type="Proteomes" id="UP001597387"/>
    </source>
</evidence>
<feature type="compositionally biased region" description="Low complexity" evidence="18">
    <location>
        <begin position="763"/>
        <end position="774"/>
    </location>
</feature>
<proteinExistence type="inferred from homology"/>
<feature type="domain" description="Glycosyl transferase family 51" evidence="21">
    <location>
        <begin position="71"/>
        <end position="247"/>
    </location>
</feature>
<keyword evidence="9" id="KW-0808">Transferase</keyword>
<keyword evidence="19" id="KW-0812">Transmembrane</keyword>
<dbReference type="SUPFAM" id="SSF53955">
    <property type="entry name" value="Lysozyme-like"/>
    <property type="match status" value="1"/>
</dbReference>
<dbReference type="Pfam" id="PF00905">
    <property type="entry name" value="Transpeptidase"/>
    <property type="match status" value="1"/>
</dbReference>
<dbReference type="EMBL" id="JBHUHZ010000001">
    <property type="protein sequence ID" value="MFD2161178.1"/>
    <property type="molecule type" value="Genomic_DNA"/>
</dbReference>
<evidence type="ECO:0000256" key="1">
    <source>
        <dbReference type="ARBA" id="ARBA00004236"/>
    </source>
</evidence>
<evidence type="ECO:0000256" key="13">
    <source>
        <dbReference type="ARBA" id="ARBA00023136"/>
    </source>
</evidence>
<comment type="similarity">
    <text evidence="4">In the N-terminal section; belongs to the glycosyltransferase 51 family.</text>
</comment>
<keyword evidence="11" id="KW-0133">Cell shape</keyword>
<comment type="caution">
    <text evidence="22">The sequence shown here is derived from an EMBL/GenBank/DDBJ whole genome shotgun (WGS) entry which is preliminary data.</text>
</comment>
<dbReference type="RefSeq" id="WP_255899983.1">
    <property type="nucleotide sequence ID" value="NZ_JAFMZO010000001.1"/>
</dbReference>
<dbReference type="InterPro" id="IPR012338">
    <property type="entry name" value="Beta-lactam/transpept-like"/>
</dbReference>
<keyword evidence="14" id="KW-0511">Multifunctional enzyme</keyword>
<evidence type="ECO:0000259" key="20">
    <source>
        <dbReference type="Pfam" id="PF00905"/>
    </source>
</evidence>
<evidence type="ECO:0000313" key="22">
    <source>
        <dbReference type="EMBL" id="MFD2161178.1"/>
    </source>
</evidence>
<keyword evidence="5" id="KW-1003">Cell membrane</keyword>
<evidence type="ECO:0000256" key="11">
    <source>
        <dbReference type="ARBA" id="ARBA00022960"/>
    </source>
</evidence>
<comment type="pathway">
    <text evidence="2">Cell wall biogenesis; peptidoglycan biosynthesis.</text>
</comment>
<evidence type="ECO:0000256" key="12">
    <source>
        <dbReference type="ARBA" id="ARBA00022984"/>
    </source>
</evidence>
<evidence type="ECO:0000256" key="5">
    <source>
        <dbReference type="ARBA" id="ARBA00022475"/>
    </source>
</evidence>
<organism evidence="22 23">
    <name type="scientific">Paradesertivirga mongoliensis</name>
    <dbReference type="NCBI Taxonomy" id="2100740"/>
    <lineage>
        <taxon>Bacteria</taxon>
        <taxon>Pseudomonadati</taxon>
        <taxon>Bacteroidota</taxon>
        <taxon>Sphingobacteriia</taxon>
        <taxon>Sphingobacteriales</taxon>
        <taxon>Sphingobacteriaceae</taxon>
        <taxon>Paradesertivirga</taxon>
    </lineage>
</organism>
<evidence type="ECO:0000256" key="4">
    <source>
        <dbReference type="ARBA" id="ARBA00007739"/>
    </source>
</evidence>
<keyword evidence="13 19" id="KW-0472">Membrane</keyword>
<evidence type="ECO:0000256" key="10">
    <source>
        <dbReference type="ARBA" id="ARBA00022801"/>
    </source>
</evidence>
<keyword evidence="12" id="KW-0573">Peptidoglycan synthesis</keyword>
<evidence type="ECO:0000256" key="18">
    <source>
        <dbReference type="SAM" id="MobiDB-lite"/>
    </source>
</evidence>
<keyword evidence="8" id="KW-0328">Glycosyltransferase</keyword>
<keyword evidence="15" id="KW-0961">Cell wall biogenesis/degradation</keyword>
<comment type="catalytic activity">
    <reaction evidence="16">
        <text>Preferential cleavage: (Ac)2-L-Lys-D-Ala-|-D-Ala. Also transpeptidation of peptidyl-alanyl moieties that are N-acyl substituents of D-alanine.</text>
        <dbReference type="EC" id="3.4.16.4"/>
    </reaction>
</comment>
<comment type="similarity">
    <text evidence="3">In the C-terminal section; belongs to the transpeptidase family.</text>
</comment>
<dbReference type="InterPro" id="IPR001460">
    <property type="entry name" value="PCN-bd_Tpept"/>
</dbReference>
<accession>A0ABW4ZGL6</accession>
<evidence type="ECO:0000256" key="15">
    <source>
        <dbReference type="ARBA" id="ARBA00023316"/>
    </source>
</evidence>
<keyword evidence="23" id="KW-1185">Reference proteome</keyword>
<evidence type="ECO:0000259" key="21">
    <source>
        <dbReference type="Pfam" id="PF00912"/>
    </source>
</evidence>
<protein>
    <submittedName>
        <fullName evidence="22">Penicillin-binding protein 1A</fullName>
    </submittedName>
</protein>
<comment type="catalytic activity">
    <reaction evidence="17">
        <text>[GlcNAc-(1-&gt;4)-Mur2Ac(oyl-L-Ala-gamma-D-Glu-L-Lys-D-Ala-D-Ala)](n)-di-trans,octa-cis-undecaprenyl diphosphate + beta-D-GlcNAc-(1-&gt;4)-Mur2Ac(oyl-L-Ala-gamma-D-Glu-L-Lys-D-Ala-D-Ala)-di-trans,octa-cis-undecaprenyl diphosphate = [GlcNAc-(1-&gt;4)-Mur2Ac(oyl-L-Ala-gamma-D-Glu-L-Lys-D-Ala-D-Ala)](n+1)-di-trans,octa-cis-undecaprenyl diphosphate + di-trans,octa-cis-undecaprenyl diphosphate + H(+)</text>
        <dbReference type="Rhea" id="RHEA:23708"/>
        <dbReference type="Rhea" id="RHEA-COMP:9602"/>
        <dbReference type="Rhea" id="RHEA-COMP:9603"/>
        <dbReference type="ChEBI" id="CHEBI:15378"/>
        <dbReference type="ChEBI" id="CHEBI:58405"/>
        <dbReference type="ChEBI" id="CHEBI:60033"/>
        <dbReference type="ChEBI" id="CHEBI:78435"/>
        <dbReference type="EC" id="2.4.99.28"/>
    </reaction>
</comment>
<keyword evidence="7" id="KW-0645">Protease</keyword>
<reference evidence="23" key="1">
    <citation type="journal article" date="2019" name="Int. J. Syst. Evol. Microbiol.">
        <title>The Global Catalogue of Microorganisms (GCM) 10K type strain sequencing project: providing services to taxonomists for standard genome sequencing and annotation.</title>
        <authorList>
            <consortium name="The Broad Institute Genomics Platform"/>
            <consortium name="The Broad Institute Genome Sequencing Center for Infectious Disease"/>
            <person name="Wu L."/>
            <person name="Ma J."/>
        </authorList>
    </citation>
    <scope>NUCLEOTIDE SEQUENCE [LARGE SCALE GENOMIC DNA]</scope>
    <source>
        <strain evidence="23">KCTC 42217</strain>
    </source>
</reference>
<evidence type="ECO:0000256" key="3">
    <source>
        <dbReference type="ARBA" id="ARBA00007090"/>
    </source>
</evidence>
<evidence type="ECO:0000256" key="19">
    <source>
        <dbReference type="SAM" id="Phobius"/>
    </source>
</evidence>
<keyword evidence="19" id="KW-1133">Transmembrane helix</keyword>
<sequence length="774" mass="86641">MQKKNTALTKQELSRYTVTFWKIVIGCISFGIILLFSIGLGLFGALPTFKDLENPKSNLASEIISDDGVVLGNYFVQNRSNIKYDEISPNVLNALIATEDIRFYNHSGIDFKRTFTILFYNLVGNKQGGSTITQQLALNLFSDEGRARNPFKRIIQKLQEWITAIKLERQYTKEEIITMYLNTVDFGAYNSYGIKAAAQTYFDTTPDKLKPEEAAVLIGMLKGTGLYNPIRNPERSLQRRNTVLNNMNKAGFLTDGDTEELKQKPLVVRFNPVDHTVGRAAYFRAVLKKDIQKIFQEQEIEKADGTPYDLDRDGLKIYTTINSRMQRYAEEAQREYISQLQREFTRSWRGRNPFKFQEAEKVLEQGLKRSDRYQQLREEGLTEGDILKNFKTPAKMSIYSWKGDIDTVMTPMDSIKYYKLLLRNALMSMEPTGPNAGYVRAWVGGIDFEHFKYDQVKMGTRQVGSTAKPFTYAVAINEGYSPCYKVLNEPVTITGYGEPYTPRAHNPRPGALTLKTGLAHSENWITAYMMKEVGPTAVATLTKKMGITSDVPAYPSICLGAFDASLYDMVGAYSTFVNHGVWTEPIYLLRVEDKNGNILYENKPQVREVLNQQVAYVMVDMLKGVVQNGTGVRLRYRYKLNNPIGGKTGTTQNNSDGWFVGITPELVTGVWTGAEDRAIHFSSTNQGEGANSALPVFAIYMQKVYADSKLKYTKGDFEAPQGGVSIALNCEAYAPPAGADSLVTPAKPLGTITKPAPVPAKPVNPSAKPVGPKP</sequence>
<dbReference type="Gene3D" id="1.10.3810.10">
    <property type="entry name" value="Biosynthetic peptidoglycan transglycosylase-like"/>
    <property type="match status" value="1"/>
</dbReference>
<dbReference type="Gene3D" id="3.40.710.10">
    <property type="entry name" value="DD-peptidase/beta-lactamase superfamily"/>
    <property type="match status" value="1"/>
</dbReference>
<dbReference type="Pfam" id="PF00912">
    <property type="entry name" value="Transgly"/>
    <property type="match status" value="1"/>
</dbReference>
<dbReference type="InterPro" id="IPR001264">
    <property type="entry name" value="Glyco_trans_51"/>
</dbReference>